<gene>
    <name evidence="1" type="ORF">CFP56_004800</name>
</gene>
<dbReference type="Proteomes" id="UP000237347">
    <property type="component" value="Unassembled WGS sequence"/>
</dbReference>
<sequence>MVCYFVMLWSNFIEKWRDKDIRRGRGNKPLTGISPDEELVCLITKSIRDIKLTIQVNYHILAESCSSSKIKRAKQILLQGSLWSGDNRNFTGHGGLQCGQAPFLFLKDYNNVGLAKTGSNF</sequence>
<reference evidence="1 2" key="1">
    <citation type="journal article" date="2018" name="Sci. Data">
        <title>The draft genome sequence of cork oak.</title>
        <authorList>
            <person name="Ramos A.M."/>
            <person name="Usie A."/>
            <person name="Barbosa P."/>
            <person name="Barros P.M."/>
            <person name="Capote T."/>
            <person name="Chaves I."/>
            <person name="Simoes F."/>
            <person name="Abreu I."/>
            <person name="Carrasquinho I."/>
            <person name="Faro C."/>
            <person name="Guimaraes J.B."/>
            <person name="Mendonca D."/>
            <person name="Nobrega F."/>
            <person name="Rodrigues L."/>
            <person name="Saibo N.J.M."/>
            <person name="Varela M.C."/>
            <person name="Egas C."/>
            <person name="Matos J."/>
            <person name="Miguel C.M."/>
            <person name="Oliveira M.M."/>
            <person name="Ricardo C.P."/>
            <person name="Goncalves S."/>
        </authorList>
    </citation>
    <scope>NUCLEOTIDE SEQUENCE [LARGE SCALE GENOMIC DNA]</scope>
    <source>
        <strain evidence="2">cv. HL8</strain>
    </source>
</reference>
<name>A0AAW0MAA3_QUESU</name>
<organism evidence="1 2">
    <name type="scientific">Quercus suber</name>
    <name type="common">Cork oak</name>
    <dbReference type="NCBI Taxonomy" id="58331"/>
    <lineage>
        <taxon>Eukaryota</taxon>
        <taxon>Viridiplantae</taxon>
        <taxon>Streptophyta</taxon>
        <taxon>Embryophyta</taxon>
        <taxon>Tracheophyta</taxon>
        <taxon>Spermatophyta</taxon>
        <taxon>Magnoliopsida</taxon>
        <taxon>eudicotyledons</taxon>
        <taxon>Gunneridae</taxon>
        <taxon>Pentapetalae</taxon>
        <taxon>rosids</taxon>
        <taxon>fabids</taxon>
        <taxon>Fagales</taxon>
        <taxon>Fagaceae</taxon>
        <taxon>Quercus</taxon>
    </lineage>
</organism>
<comment type="caution">
    <text evidence="1">The sequence shown here is derived from an EMBL/GenBank/DDBJ whole genome shotgun (WGS) entry which is preliminary data.</text>
</comment>
<dbReference type="AlphaFoldDB" id="A0AAW0MAA3"/>
<dbReference type="EMBL" id="PKMF04000011">
    <property type="protein sequence ID" value="KAK7859641.1"/>
    <property type="molecule type" value="Genomic_DNA"/>
</dbReference>
<evidence type="ECO:0000313" key="2">
    <source>
        <dbReference type="Proteomes" id="UP000237347"/>
    </source>
</evidence>
<evidence type="ECO:0000313" key="1">
    <source>
        <dbReference type="EMBL" id="KAK7859641.1"/>
    </source>
</evidence>
<keyword evidence="2" id="KW-1185">Reference proteome</keyword>
<accession>A0AAW0MAA3</accession>
<proteinExistence type="predicted"/>
<protein>
    <submittedName>
        <fullName evidence="1">Uncharacterized protein</fullName>
    </submittedName>
</protein>